<dbReference type="EMBL" id="AY388628">
    <property type="protein sequence ID" value="AAR27913.1"/>
    <property type="molecule type" value="Genomic_DNA"/>
</dbReference>
<dbReference type="Proteomes" id="UP000001247">
    <property type="component" value="Segment"/>
</dbReference>
<feature type="transmembrane region" description="Helical" evidence="1">
    <location>
        <begin position="21"/>
        <end position="43"/>
    </location>
</feature>
<proteinExistence type="predicted"/>
<dbReference type="KEGG" id="vg:2741834"/>
<dbReference type="GeneID" id="2741834"/>
<keyword evidence="1" id="KW-0472">Membrane</keyword>
<evidence type="ECO:0000256" key="1">
    <source>
        <dbReference type="SAM" id="Phobius"/>
    </source>
</evidence>
<reference evidence="2 3" key="1">
    <citation type="journal article" date="2001" name="Proc. Natl. Acad. Sci. U.S.A.">
        <title>Viruses from extreme thermal environments.</title>
        <authorList>
            <person name="Rice G."/>
            <person name="Stedman K."/>
            <person name="Snyder J."/>
            <person name="Wiedenheft B."/>
            <person name="Willits D."/>
            <person name="Brumfield S."/>
            <person name="McDermott T."/>
            <person name="Young M.J."/>
        </authorList>
    </citation>
    <scope>NUCLEOTIDE SEQUENCE</scope>
</reference>
<organism evidence="2 3">
    <name type="scientific">Sulfolobus virus Ragged Hills</name>
    <dbReference type="NCBI Taxonomy" id="256994"/>
    <lineage>
        <taxon>Viruses</taxon>
        <taxon>Viruses incertae sedis</taxon>
        <taxon>Fuselloviridae</taxon>
        <taxon>Alphafusellovirus</taxon>
        <taxon>Alphafusellovirus yellowstonense</taxon>
        <taxon>Sulfolobus spindle-shaped virus 8</taxon>
    </lineage>
</organism>
<evidence type="ECO:0000313" key="3">
    <source>
        <dbReference type="Proteomes" id="UP000001247"/>
    </source>
</evidence>
<sequence>MSSLNLYGTNKKIQTNFTQNFFLVLGFNHFLTLYLSVCQYEYINFSVCQSIKKDVDI</sequence>
<dbReference type="RefSeq" id="NP_963941.1">
    <property type="nucleotide sequence ID" value="NC_005360.1"/>
</dbReference>
<keyword evidence="1" id="KW-0812">Transmembrane</keyword>
<evidence type="ECO:0000313" key="2">
    <source>
        <dbReference type="EMBL" id="AAR27913.1"/>
    </source>
</evidence>
<reference evidence="2 3" key="2">
    <citation type="journal article" date="2004" name="J. Virol.">
        <title>Comparative genomic analysis of hyperthermophilic archaeal Fuselloviridae viruses.</title>
        <authorList>
            <person name="Wiedenheft B."/>
            <person name="Stedman K."/>
            <person name="Roberto F."/>
            <person name="Willits D."/>
            <person name="Gleske A.K."/>
            <person name="Zoeller L."/>
            <person name="Snyder J."/>
            <person name="Douglas T."/>
            <person name="Young M."/>
        </authorList>
    </citation>
    <scope>NUCLEOTIDE SEQUENCE</scope>
</reference>
<accession>Q6TRU8</accession>
<name>Q6TRU8_9VIRU</name>
<keyword evidence="3" id="KW-1185">Reference proteome</keyword>
<keyword evidence="1" id="KW-1133">Transmembrane helix</keyword>
<protein>
    <submittedName>
        <fullName evidence="2">ORF D57</fullName>
    </submittedName>
</protein>